<keyword evidence="5" id="KW-0269">Exonuclease</keyword>
<comment type="similarity">
    <text evidence="1">Belongs to the RecJ family.</text>
</comment>
<dbReference type="Pfam" id="PF02272">
    <property type="entry name" value="DHHA1"/>
    <property type="match status" value="1"/>
</dbReference>
<dbReference type="GO" id="GO:0006281">
    <property type="term" value="P:DNA repair"/>
    <property type="evidence" value="ECO:0007669"/>
    <property type="project" value="InterPro"/>
</dbReference>
<feature type="domain" description="DDH" evidence="6">
    <location>
        <begin position="79"/>
        <end position="229"/>
    </location>
</feature>
<evidence type="ECO:0000313" key="9">
    <source>
        <dbReference type="EMBL" id="KPK69922.1"/>
    </source>
</evidence>
<gene>
    <name evidence="9" type="ORF">AMJ87_09775</name>
</gene>
<comment type="caution">
    <text evidence="9">The sequence shown here is derived from an EMBL/GenBank/DDBJ whole genome shotgun (WGS) entry which is preliminary data.</text>
</comment>
<organism evidence="9 10">
    <name type="scientific">candidate division WOR_3 bacterium SM23_60</name>
    <dbReference type="NCBI Taxonomy" id="1703780"/>
    <lineage>
        <taxon>Bacteria</taxon>
        <taxon>Bacteria division WOR-3</taxon>
    </lineage>
</organism>
<dbReference type="Pfam" id="PF17768">
    <property type="entry name" value="RecJ_OB"/>
    <property type="match status" value="1"/>
</dbReference>
<evidence type="ECO:0000256" key="1">
    <source>
        <dbReference type="ARBA" id="ARBA00005915"/>
    </source>
</evidence>
<dbReference type="InterPro" id="IPR038763">
    <property type="entry name" value="DHH_sf"/>
</dbReference>
<dbReference type="Proteomes" id="UP000051096">
    <property type="component" value="Unassembled WGS sequence"/>
</dbReference>
<evidence type="ECO:0000256" key="3">
    <source>
        <dbReference type="ARBA" id="ARBA00022722"/>
    </source>
</evidence>
<keyword evidence="4" id="KW-0378">Hydrolase</keyword>
<evidence type="ECO:0000256" key="5">
    <source>
        <dbReference type="ARBA" id="ARBA00022839"/>
    </source>
</evidence>
<dbReference type="Pfam" id="PF01368">
    <property type="entry name" value="DHH"/>
    <property type="match status" value="1"/>
</dbReference>
<dbReference type="GO" id="GO:0003676">
    <property type="term" value="F:nucleic acid binding"/>
    <property type="evidence" value="ECO:0007669"/>
    <property type="project" value="InterPro"/>
</dbReference>
<evidence type="ECO:0000256" key="2">
    <source>
        <dbReference type="ARBA" id="ARBA00019841"/>
    </source>
</evidence>
<dbReference type="EMBL" id="LJUO01000109">
    <property type="protein sequence ID" value="KPK69922.1"/>
    <property type="molecule type" value="Genomic_DNA"/>
</dbReference>
<feature type="domain" description="DHHA1" evidence="7">
    <location>
        <begin position="347"/>
        <end position="440"/>
    </location>
</feature>
<dbReference type="GO" id="GO:0006310">
    <property type="term" value="P:DNA recombination"/>
    <property type="evidence" value="ECO:0007669"/>
    <property type="project" value="InterPro"/>
</dbReference>
<dbReference type="PATRIC" id="fig|1703780.3.peg.1074"/>
<dbReference type="AlphaFoldDB" id="A0A0S8GBL7"/>
<dbReference type="Gene3D" id="3.10.310.30">
    <property type="match status" value="1"/>
</dbReference>
<dbReference type="Gene3D" id="3.90.1640.30">
    <property type="match status" value="1"/>
</dbReference>
<evidence type="ECO:0000313" key="10">
    <source>
        <dbReference type="Proteomes" id="UP000051096"/>
    </source>
</evidence>
<dbReference type="InterPro" id="IPR004610">
    <property type="entry name" value="RecJ"/>
</dbReference>
<proteinExistence type="inferred from homology"/>
<feature type="domain" description="RecJ OB" evidence="8">
    <location>
        <begin position="453"/>
        <end position="559"/>
    </location>
</feature>
<dbReference type="InterPro" id="IPR003156">
    <property type="entry name" value="DHHA1_dom"/>
</dbReference>
<keyword evidence="3" id="KW-0540">Nuclease</keyword>
<dbReference type="NCBIfam" id="TIGR00644">
    <property type="entry name" value="recJ"/>
    <property type="match status" value="1"/>
</dbReference>
<dbReference type="InterPro" id="IPR001667">
    <property type="entry name" value="DDH_dom"/>
</dbReference>
<dbReference type="GO" id="GO:0008409">
    <property type="term" value="F:5'-3' exonuclease activity"/>
    <property type="evidence" value="ECO:0007669"/>
    <property type="project" value="InterPro"/>
</dbReference>
<name>A0A0S8GBL7_UNCW3</name>
<dbReference type="InterPro" id="IPR051673">
    <property type="entry name" value="SSDNA_exonuclease_RecJ"/>
</dbReference>
<dbReference type="SUPFAM" id="SSF64182">
    <property type="entry name" value="DHH phosphoesterases"/>
    <property type="match status" value="1"/>
</dbReference>
<evidence type="ECO:0000256" key="4">
    <source>
        <dbReference type="ARBA" id="ARBA00022801"/>
    </source>
</evidence>
<dbReference type="PANTHER" id="PTHR30255:SF2">
    <property type="entry name" value="SINGLE-STRANDED-DNA-SPECIFIC EXONUCLEASE RECJ"/>
    <property type="match status" value="1"/>
</dbReference>
<evidence type="ECO:0000259" key="7">
    <source>
        <dbReference type="Pfam" id="PF02272"/>
    </source>
</evidence>
<dbReference type="InterPro" id="IPR041122">
    <property type="entry name" value="RecJ_OB"/>
</dbReference>
<dbReference type="PANTHER" id="PTHR30255">
    <property type="entry name" value="SINGLE-STRANDED-DNA-SPECIFIC EXONUCLEASE RECJ"/>
    <property type="match status" value="1"/>
</dbReference>
<evidence type="ECO:0000259" key="6">
    <source>
        <dbReference type="Pfam" id="PF01368"/>
    </source>
</evidence>
<accession>A0A0S8GBL7</accession>
<evidence type="ECO:0000259" key="8">
    <source>
        <dbReference type="Pfam" id="PF17768"/>
    </source>
</evidence>
<protein>
    <recommendedName>
        <fullName evidence="2">Single-stranded-DNA-specific exonuclease RecJ</fullName>
    </recommendedName>
</protein>
<sequence>MTQWLAKRARAATTAPLEIRNKKIPDVIVQILQNRGYTSAQDIEKYFAPSLSDLHDPFLFNDMEKAVDRIMGAFHRKQRILVHGDYDTDGITGTALIVSNLRKLGGDVEYYIPHRLREGYGLSLSGINRAIKQQCQVIITVDCGITAVREIKRAREHGIDVIVCDHHKPETQLPHACALINAKIPGCAYPFKELAGVGVGFKLLNALYAKLNRPRAEIHADLDLVALGTVVDIVPLVDENRTMVKYGMNKLLKSKKAGFQALLAETGLKKGVTAYHLGFIIGPRVNACGRLHDAHEALDMFLVDDKEVAREHARNLSRHNAQRQAIEAKMYEDARALIDQEKLHQDRVIVVGREEWHPGVVGIVASKLSDDYYKPTVLLALDRDAARGSARSISGFDITSALGACHEVLTAFGGHTQAAGLELDRKHVPELRTCLNRYAQNCDAEIFTEKKMYDLKLDLDEISEEVIHFLKYFEPTGFANPQPVFLGENCEVVGVPRVVGTNHLRCALRQNGVAYQAIAYGRAGDILNIEVGKTRVDCLYSISEDSFFGKKKVVLKIKDMRRSHAA</sequence>
<reference evidence="9 10" key="1">
    <citation type="journal article" date="2015" name="Microbiome">
        <title>Genomic resolution of linkages in carbon, nitrogen, and sulfur cycling among widespread estuary sediment bacteria.</title>
        <authorList>
            <person name="Baker B.J."/>
            <person name="Lazar C.S."/>
            <person name="Teske A.P."/>
            <person name="Dick G.J."/>
        </authorList>
    </citation>
    <scope>NUCLEOTIDE SEQUENCE [LARGE SCALE GENOMIC DNA]</scope>
    <source>
        <strain evidence="9">SM23_60</strain>
    </source>
</reference>